<dbReference type="Proteomes" id="UP000799777">
    <property type="component" value="Unassembled WGS sequence"/>
</dbReference>
<evidence type="ECO:0000256" key="1">
    <source>
        <dbReference type="SAM" id="MobiDB-lite"/>
    </source>
</evidence>
<name>A0A9P4GZS3_9PLEO</name>
<organism evidence="2 3">
    <name type="scientific">Setomelanomma holmii</name>
    <dbReference type="NCBI Taxonomy" id="210430"/>
    <lineage>
        <taxon>Eukaryota</taxon>
        <taxon>Fungi</taxon>
        <taxon>Dikarya</taxon>
        <taxon>Ascomycota</taxon>
        <taxon>Pezizomycotina</taxon>
        <taxon>Dothideomycetes</taxon>
        <taxon>Pleosporomycetidae</taxon>
        <taxon>Pleosporales</taxon>
        <taxon>Pleosporineae</taxon>
        <taxon>Phaeosphaeriaceae</taxon>
        <taxon>Setomelanomma</taxon>
    </lineage>
</organism>
<keyword evidence="3" id="KW-1185">Reference proteome</keyword>
<evidence type="ECO:0000313" key="3">
    <source>
        <dbReference type="Proteomes" id="UP000799777"/>
    </source>
</evidence>
<sequence>RVNRELINALKTPCPPNAAASIQGIGLYTHIASQVQTASSSMHETHTKVSDPVFMPIGGPKRLKLGTNVVQARVSNEVKEIYERLRQEIDAEEKHQGQGGVSIERLKEQYGGLEVPSG</sequence>
<feature type="non-terminal residue" evidence="2">
    <location>
        <position position="118"/>
    </location>
</feature>
<reference evidence="2" key="1">
    <citation type="journal article" date="2020" name="Stud. Mycol.">
        <title>101 Dothideomycetes genomes: a test case for predicting lifestyles and emergence of pathogens.</title>
        <authorList>
            <person name="Haridas S."/>
            <person name="Albert R."/>
            <person name="Binder M."/>
            <person name="Bloem J."/>
            <person name="Labutti K."/>
            <person name="Salamov A."/>
            <person name="Andreopoulos B."/>
            <person name="Baker S."/>
            <person name="Barry K."/>
            <person name="Bills G."/>
            <person name="Bluhm B."/>
            <person name="Cannon C."/>
            <person name="Castanera R."/>
            <person name="Culley D."/>
            <person name="Daum C."/>
            <person name="Ezra D."/>
            <person name="Gonzalez J."/>
            <person name="Henrissat B."/>
            <person name="Kuo A."/>
            <person name="Liang C."/>
            <person name="Lipzen A."/>
            <person name="Lutzoni F."/>
            <person name="Magnuson J."/>
            <person name="Mondo S."/>
            <person name="Nolan M."/>
            <person name="Ohm R."/>
            <person name="Pangilinan J."/>
            <person name="Park H.-J."/>
            <person name="Ramirez L."/>
            <person name="Alfaro M."/>
            <person name="Sun H."/>
            <person name="Tritt A."/>
            <person name="Yoshinaga Y."/>
            <person name="Zwiers L.-H."/>
            <person name="Turgeon B."/>
            <person name="Goodwin S."/>
            <person name="Spatafora J."/>
            <person name="Crous P."/>
            <person name="Grigoriev I."/>
        </authorList>
    </citation>
    <scope>NUCLEOTIDE SEQUENCE</scope>
    <source>
        <strain evidence="2">CBS 110217</strain>
    </source>
</reference>
<dbReference type="EMBL" id="ML978278">
    <property type="protein sequence ID" value="KAF2024985.1"/>
    <property type="molecule type" value="Genomic_DNA"/>
</dbReference>
<feature type="non-terminal residue" evidence="2">
    <location>
        <position position="1"/>
    </location>
</feature>
<comment type="caution">
    <text evidence="2">The sequence shown here is derived from an EMBL/GenBank/DDBJ whole genome shotgun (WGS) entry which is preliminary data.</text>
</comment>
<feature type="region of interest" description="Disordered" evidence="1">
    <location>
        <begin position="91"/>
        <end position="118"/>
    </location>
</feature>
<proteinExistence type="predicted"/>
<gene>
    <name evidence="2" type="ORF">EK21DRAFT_14308</name>
</gene>
<protein>
    <submittedName>
        <fullName evidence="2">Uncharacterized protein</fullName>
    </submittedName>
</protein>
<accession>A0A9P4GZS3</accession>
<evidence type="ECO:0000313" key="2">
    <source>
        <dbReference type="EMBL" id="KAF2024985.1"/>
    </source>
</evidence>
<dbReference type="OrthoDB" id="3693506at2759"/>
<dbReference type="AlphaFoldDB" id="A0A9P4GZS3"/>